<reference evidence="1 2" key="1">
    <citation type="submission" date="2021-06" db="EMBL/GenBank/DDBJ databases">
        <title>Gemonas diversity in paddy soil.</title>
        <authorList>
            <person name="Liu G."/>
        </authorList>
    </citation>
    <scope>NUCLEOTIDE SEQUENCE [LARGE SCALE GENOMIC DNA]</scope>
    <source>
        <strain evidence="1 2">RG29</strain>
    </source>
</reference>
<sequence>MKQIKLQSTNFLFRLSNNMPRFATGRCKSRPGMKKGGQFALRRSVFSTIFAAPLSGQRKSCANIDYFFANIADCFANFPRKLNFSTH</sequence>
<name>A0ABX8JCG7_9BACT</name>
<gene>
    <name evidence="1" type="ORF">KP005_12060</name>
</gene>
<protein>
    <submittedName>
        <fullName evidence="1">Uncharacterized protein</fullName>
    </submittedName>
</protein>
<evidence type="ECO:0000313" key="1">
    <source>
        <dbReference type="EMBL" id="QWV96115.1"/>
    </source>
</evidence>
<dbReference type="Proteomes" id="UP000683493">
    <property type="component" value="Chromosome"/>
</dbReference>
<dbReference type="EMBL" id="CP076724">
    <property type="protein sequence ID" value="QWV96115.1"/>
    <property type="molecule type" value="Genomic_DNA"/>
</dbReference>
<proteinExistence type="predicted"/>
<accession>A0ABX8JCG7</accession>
<evidence type="ECO:0000313" key="2">
    <source>
        <dbReference type="Proteomes" id="UP000683493"/>
    </source>
</evidence>
<organism evidence="1 2">
    <name type="scientific">Geomonas diazotrophica</name>
    <dbReference type="NCBI Taxonomy" id="2843197"/>
    <lineage>
        <taxon>Bacteria</taxon>
        <taxon>Pseudomonadati</taxon>
        <taxon>Thermodesulfobacteriota</taxon>
        <taxon>Desulfuromonadia</taxon>
        <taxon>Geobacterales</taxon>
        <taxon>Geobacteraceae</taxon>
        <taxon>Geomonas</taxon>
    </lineage>
</organism>
<keyword evidence="2" id="KW-1185">Reference proteome</keyword>